<feature type="transmembrane region" description="Helical" evidence="1">
    <location>
        <begin position="98"/>
        <end position="119"/>
    </location>
</feature>
<feature type="transmembrane region" description="Helical" evidence="1">
    <location>
        <begin position="6"/>
        <end position="30"/>
    </location>
</feature>
<protein>
    <submittedName>
        <fullName evidence="2">DUF2306 domain-containing protein</fullName>
    </submittedName>
</protein>
<keyword evidence="1" id="KW-0472">Membrane</keyword>
<evidence type="ECO:0000313" key="3">
    <source>
        <dbReference type="Proteomes" id="UP001236507"/>
    </source>
</evidence>
<feature type="transmembrane region" description="Helical" evidence="1">
    <location>
        <begin position="184"/>
        <end position="204"/>
    </location>
</feature>
<dbReference type="Proteomes" id="UP001236507">
    <property type="component" value="Unassembled WGS sequence"/>
</dbReference>
<sequence>MEKFLTAVLILHILSGFTALLVGLIAMFTPKGSPKHSLWGRIYYYAMMVVAITAVLRFKNETRLVFLTCIAVFSFYNTFTGRRLVLVGRKNNWQAQDWIAALITVVSGIVMIAYGIWAYQQGVTFYFVLFGLFGLFSLIIAMSDILTFIGKINQPWMLNHISRMGGSYIATVTAFLVVNNHNVLPPLVAWIAPGVIGGMIIGRVRRKYKQKMQKA</sequence>
<accession>A0ABT6Y9Z0</accession>
<evidence type="ECO:0000313" key="2">
    <source>
        <dbReference type="EMBL" id="MDI9860403.1"/>
    </source>
</evidence>
<dbReference type="RefSeq" id="WP_283345121.1">
    <property type="nucleotide sequence ID" value="NZ_JASHIF010000011.1"/>
</dbReference>
<comment type="caution">
    <text evidence="2">The sequence shown here is derived from an EMBL/GenBank/DDBJ whole genome shotgun (WGS) entry which is preliminary data.</text>
</comment>
<organism evidence="2 3">
    <name type="scientific">Flectobacillus roseus</name>
    <dbReference type="NCBI Taxonomy" id="502259"/>
    <lineage>
        <taxon>Bacteria</taxon>
        <taxon>Pseudomonadati</taxon>
        <taxon>Bacteroidota</taxon>
        <taxon>Cytophagia</taxon>
        <taxon>Cytophagales</taxon>
        <taxon>Flectobacillaceae</taxon>
        <taxon>Flectobacillus</taxon>
    </lineage>
</organism>
<evidence type="ECO:0000256" key="1">
    <source>
        <dbReference type="SAM" id="Phobius"/>
    </source>
</evidence>
<name>A0ABT6Y9Z0_9BACT</name>
<proteinExistence type="predicted"/>
<keyword evidence="1" id="KW-1133">Transmembrane helix</keyword>
<reference evidence="2 3" key="1">
    <citation type="submission" date="2023-05" db="EMBL/GenBank/DDBJ databases">
        <title>Novel species of genus Flectobacillus isolated from stream in China.</title>
        <authorList>
            <person name="Lu H."/>
        </authorList>
    </citation>
    <scope>NUCLEOTIDE SEQUENCE [LARGE SCALE GENOMIC DNA]</scope>
    <source>
        <strain evidence="2 3">KCTC 42575</strain>
    </source>
</reference>
<keyword evidence="1" id="KW-0812">Transmembrane</keyword>
<feature type="transmembrane region" description="Helical" evidence="1">
    <location>
        <begin position="125"/>
        <end position="149"/>
    </location>
</feature>
<dbReference type="EMBL" id="JASHIF010000011">
    <property type="protein sequence ID" value="MDI9860403.1"/>
    <property type="molecule type" value="Genomic_DNA"/>
</dbReference>
<feature type="transmembrane region" description="Helical" evidence="1">
    <location>
        <begin position="64"/>
        <end position="86"/>
    </location>
</feature>
<gene>
    <name evidence="2" type="ORF">QM524_14415</name>
</gene>
<keyword evidence="3" id="KW-1185">Reference proteome</keyword>
<feature type="transmembrane region" description="Helical" evidence="1">
    <location>
        <begin position="42"/>
        <end position="58"/>
    </location>
</feature>